<keyword evidence="3" id="KW-1185">Reference proteome</keyword>
<comment type="caution">
    <text evidence="2">The sequence shown here is derived from an EMBL/GenBank/DDBJ whole genome shotgun (WGS) entry which is preliminary data.</text>
</comment>
<feature type="transmembrane region" description="Helical" evidence="1">
    <location>
        <begin position="104"/>
        <end position="123"/>
    </location>
</feature>
<keyword evidence="1" id="KW-1133">Transmembrane helix</keyword>
<keyword evidence="1" id="KW-0472">Membrane</keyword>
<protein>
    <submittedName>
        <fullName evidence="2">Uncharacterized protein</fullName>
    </submittedName>
</protein>
<proteinExistence type="predicted"/>
<dbReference type="Proteomes" id="UP001171606">
    <property type="component" value="Unassembled WGS sequence"/>
</dbReference>
<dbReference type="EMBL" id="JAUJSQ010000008">
    <property type="protein sequence ID" value="MDN7933793.1"/>
    <property type="molecule type" value="Genomic_DNA"/>
</dbReference>
<accession>A0ABT8PFA3</accession>
<dbReference type="RefSeq" id="WP_301756188.1">
    <property type="nucleotide sequence ID" value="NZ_JAUJSQ010000008.1"/>
</dbReference>
<reference evidence="2" key="1">
    <citation type="submission" date="2023-07" db="EMBL/GenBank/DDBJ databases">
        <title>A collection of bacterial strains from the Burkholderia cepacia Research Laboratory and Repository.</title>
        <authorList>
            <person name="Lipuma J."/>
            <person name="Spilker T."/>
            <person name="Caverly L."/>
        </authorList>
    </citation>
    <scope>NUCLEOTIDE SEQUENCE</scope>
    <source>
        <strain evidence="2">AU42020</strain>
    </source>
</reference>
<keyword evidence="1" id="KW-0812">Transmembrane</keyword>
<evidence type="ECO:0000313" key="2">
    <source>
        <dbReference type="EMBL" id="MDN7933793.1"/>
    </source>
</evidence>
<evidence type="ECO:0000256" key="1">
    <source>
        <dbReference type="SAM" id="Phobius"/>
    </source>
</evidence>
<name>A0ABT8PFA3_9BURK</name>
<sequence length="231" mass="25129">MDTAHRDMRGRAIRRAPWLAAGRIVPDSRIVPMCCVAWLAPRGVVTDGFTSNAIAHSDVDFPVSRIASDRLTQGRVASAYESASFLPAGFAHFVASPQHRPLPWFYPPTMLPFIATVALVPFLPAYFLFFAGSLLCSAFAVSWLSGLRALLPLPRAAARVMVAYPAVCAAAHGVDDARPPGDQSIVARAWLLPIVEKFNRLTKLPQIRPIVLLAVLFVVARRAAFASRSAR</sequence>
<organism evidence="2 3">
    <name type="scientific">Burkholderia metallica</name>
    <dbReference type="NCBI Taxonomy" id="488729"/>
    <lineage>
        <taxon>Bacteria</taxon>
        <taxon>Pseudomonadati</taxon>
        <taxon>Pseudomonadota</taxon>
        <taxon>Betaproteobacteria</taxon>
        <taxon>Burkholderiales</taxon>
        <taxon>Burkholderiaceae</taxon>
        <taxon>Burkholderia</taxon>
        <taxon>Burkholderia cepacia complex</taxon>
    </lineage>
</organism>
<evidence type="ECO:0000313" key="3">
    <source>
        <dbReference type="Proteomes" id="UP001171606"/>
    </source>
</evidence>
<feature type="transmembrane region" description="Helical" evidence="1">
    <location>
        <begin position="129"/>
        <end position="151"/>
    </location>
</feature>
<gene>
    <name evidence="2" type="ORF">QZM52_21125</name>
</gene>